<dbReference type="Proteomes" id="UP000832034">
    <property type="component" value="Chromosome"/>
</dbReference>
<keyword evidence="1" id="KW-0732">Signal</keyword>
<evidence type="ECO:0000256" key="1">
    <source>
        <dbReference type="SAM" id="SignalP"/>
    </source>
</evidence>
<reference evidence="2" key="2">
    <citation type="journal article" date="2022" name="Res Sq">
        <title>Evolution of multicellular longitudinally dividing oral cavity symbionts (Neisseriaceae).</title>
        <authorList>
            <person name="Nyongesa S."/>
            <person name="Weber P."/>
            <person name="Bernet E."/>
            <person name="Pullido F."/>
            <person name="Nieckarz M."/>
            <person name="Delaby M."/>
            <person name="Nieves C."/>
            <person name="Viehboeck T."/>
            <person name="Krause N."/>
            <person name="Rivera-Millot A."/>
            <person name="Nakamura A."/>
            <person name="Vischer N."/>
            <person name="VanNieuwenhze M."/>
            <person name="Brun Y."/>
            <person name="Cava F."/>
            <person name="Bulgheresi S."/>
            <person name="Veyrier F."/>
        </authorList>
    </citation>
    <scope>NUCLEOTIDE SEQUENCE</scope>
    <source>
        <strain evidence="2">SAG 1488-6</strain>
    </source>
</reference>
<reference evidence="2" key="1">
    <citation type="submission" date="2021-12" db="EMBL/GenBank/DDBJ databases">
        <authorList>
            <person name="Veyrier F.J."/>
        </authorList>
    </citation>
    <scope>NUCLEOTIDE SEQUENCE</scope>
    <source>
        <strain evidence="2">SAG 1488-6</strain>
    </source>
</reference>
<dbReference type="EMBL" id="CP091512">
    <property type="protein sequence ID" value="UOO92745.1"/>
    <property type="molecule type" value="Genomic_DNA"/>
</dbReference>
<feature type="chain" id="PRO_5047036473" evidence="1">
    <location>
        <begin position="21"/>
        <end position="160"/>
    </location>
</feature>
<organism evidence="2 3">
    <name type="scientific">Vitreoscilla stercoraria</name>
    <dbReference type="NCBI Taxonomy" id="61"/>
    <lineage>
        <taxon>Bacteria</taxon>
        <taxon>Pseudomonadati</taxon>
        <taxon>Pseudomonadota</taxon>
        <taxon>Betaproteobacteria</taxon>
        <taxon>Neisseriales</taxon>
        <taxon>Neisseriaceae</taxon>
        <taxon>Vitreoscilla</taxon>
    </lineage>
</organism>
<accession>A0ABY4ECU6</accession>
<gene>
    <name evidence="2" type="ORF">LVJ81_01465</name>
</gene>
<dbReference type="RefSeq" id="WP_019957071.1">
    <property type="nucleotide sequence ID" value="NZ_CP091512.1"/>
</dbReference>
<keyword evidence="3" id="KW-1185">Reference proteome</keyword>
<proteinExistence type="predicted"/>
<evidence type="ECO:0000313" key="3">
    <source>
        <dbReference type="Proteomes" id="UP000832034"/>
    </source>
</evidence>
<protein>
    <submittedName>
        <fullName evidence="2">Uncharacterized protein</fullName>
    </submittedName>
</protein>
<evidence type="ECO:0000313" key="2">
    <source>
        <dbReference type="EMBL" id="UOO92745.1"/>
    </source>
</evidence>
<sequence length="160" mass="17899">MMKKMILSVVLLGMGAMASAEIINNAGMKRLEQDAVTLLSQANITPERSMAFLKNNRFDLDDVNWKQPAQVIHGPYHMIDGDEEADNTPYLFAYNQGENIVGVGGFLQPALLKKLQALPQVTCQNTQSYPELWACAHSSAPVENTKQFLRDLQWLMENSN</sequence>
<feature type="signal peptide" evidence="1">
    <location>
        <begin position="1"/>
        <end position="20"/>
    </location>
</feature>
<name>A0ABY4ECU6_VITST</name>